<dbReference type="PANTHER" id="PTHR35147">
    <property type="entry name" value="CHEMORECEPTOR GLUTAMINE DEAMIDASE CHED-RELATED"/>
    <property type="match status" value="1"/>
</dbReference>
<comment type="caution">
    <text evidence="4">The sequence shown here is derived from an EMBL/GenBank/DDBJ whole genome shotgun (WGS) entry which is preliminary data.</text>
</comment>
<dbReference type="Proteomes" id="UP000265848">
    <property type="component" value="Unassembled WGS sequence"/>
</dbReference>
<dbReference type="CDD" id="cd16352">
    <property type="entry name" value="CheD"/>
    <property type="match status" value="1"/>
</dbReference>
<dbReference type="EMBL" id="QWJJ01000001">
    <property type="protein sequence ID" value="RII40507.1"/>
    <property type="molecule type" value="Genomic_DNA"/>
</dbReference>
<keyword evidence="1 3" id="KW-0145">Chemotaxis</keyword>
<organism evidence="4 5">
    <name type="scientific">Pseudooceanicola sediminis</name>
    <dbReference type="NCBI Taxonomy" id="2211117"/>
    <lineage>
        <taxon>Bacteria</taxon>
        <taxon>Pseudomonadati</taxon>
        <taxon>Pseudomonadota</taxon>
        <taxon>Alphaproteobacteria</taxon>
        <taxon>Rhodobacterales</taxon>
        <taxon>Paracoccaceae</taxon>
        <taxon>Pseudooceanicola</taxon>
    </lineage>
</organism>
<comment type="catalytic activity">
    <reaction evidence="3">
        <text>L-glutaminyl-[protein] + H2O = L-glutamyl-[protein] + NH4(+)</text>
        <dbReference type="Rhea" id="RHEA:16441"/>
        <dbReference type="Rhea" id="RHEA-COMP:10207"/>
        <dbReference type="Rhea" id="RHEA-COMP:10208"/>
        <dbReference type="ChEBI" id="CHEBI:15377"/>
        <dbReference type="ChEBI" id="CHEBI:28938"/>
        <dbReference type="ChEBI" id="CHEBI:29973"/>
        <dbReference type="ChEBI" id="CHEBI:30011"/>
        <dbReference type="EC" id="3.5.1.44"/>
    </reaction>
</comment>
<gene>
    <name evidence="3" type="primary">cheD</name>
    <name evidence="4" type="ORF">DL237_00335</name>
</gene>
<dbReference type="AlphaFoldDB" id="A0A399J7K5"/>
<evidence type="ECO:0000313" key="4">
    <source>
        <dbReference type="EMBL" id="RII40507.1"/>
    </source>
</evidence>
<keyword evidence="5" id="KW-1185">Reference proteome</keyword>
<evidence type="ECO:0000256" key="2">
    <source>
        <dbReference type="ARBA" id="ARBA00022801"/>
    </source>
</evidence>
<reference evidence="4 5" key="1">
    <citation type="submission" date="2018-08" db="EMBL/GenBank/DDBJ databases">
        <title>Pseudooceanicola sediminis CY03 in the family Rhodobacteracea.</title>
        <authorList>
            <person name="Zhang Y.-J."/>
        </authorList>
    </citation>
    <scope>NUCLEOTIDE SEQUENCE [LARGE SCALE GENOMIC DNA]</scope>
    <source>
        <strain evidence="4 5">CY03</strain>
    </source>
</reference>
<dbReference type="InterPro" id="IPR011324">
    <property type="entry name" value="Cytotoxic_necrot_fac-like_cat"/>
</dbReference>
<dbReference type="SUPFAM" id="SSF64438">
    <property type="entry name" value="CNF1/YfiH-like putative cysteine hydrolases"/>
    <property type="match status" value="1"/>
</dbReference>
<dbReference type="GO" id="GO:0050568">
    <property type="term" value="F:protein-glutamine glutaminase activity"/>
    <property type="evidence" value="ECO:0007669"/>
    <property type="project" value="UniProtKB-UniRule"/>
</dbReference>
<name>A0A399J7K5_9RHOB</name>
<evidence type="ECO:0000256" key="1">
    <source>
        <dbReference type="ARBA" id="ARBA00022500"/>
    </source>
</evidence>
<protein>
    <recommendedName>
        <fullName evidence="3">Probable chemoreceptor glutamine deamidase CheD</fullName>
        <ecNumber evidence="3">3.5.1.44</ecNumber>
    </recommendedName>
</protein>
<dbReference type="Gene3D" id="3.30.1330.200">
    <property type="match status" value="1"/>
</dbReference>
<accession>A0A399J7K5</accession>
<sequence>MKRAADRGPNINITQGEYAVSDRADGVITTILGSCIATCIWDPVQKVGGMNHILLARAQTAGGVSDYAGVNAMELLINGLVRLGADRTRLNAKVFGGARMISGLSDVGNTNASFILEYLEREGIPCLGKSLGGVSARQIRFFPAEGRAMQRTVASAPEVIEPVRQAPPERNGVELF</sequence>
<dbReference type="GO" id="GO:0006935">
    <property type="term" value="P:chemotaxis"/>
    <property type="evidence" value="ECO:0007669"/>
    <property type="project" value="UniProtKB-UniRule"/>
</dbReference>
<dbReference type="EC" id="3.5.1.44" evidence="3"/>
<dbReference type="OrthoDB" id="9807202at2"/>
<dbReference type="PANTHER" id="PTHR35147:SF2">
    <property type="entry name" value="CHEMORECEPTOR GLUTAMINE DEAMIDASE CHED-RELATED"/>
    <property type="match status" value="1"/>
</dbReference>
<comment type="similarity">
    <text evidence="3">Belongs to the CheD family.</text>
</comment>
<evidence type="ECO:0000256" key="3">
    <source>
        <dbReference type="HAMAP-Rule" id="MF_01440"/>
    </source>
</evidence>
<proteinExistence type="inferred from homology"/>
<dbReference type="InterPro" id="IPR005659">
    <property type="entry name" value="Chemorcpt_Glu_NH3ase_CheD"/>
</dbReference>
<comment type="function">
    <text evidence="3">Probably deamidates glutamine residues to glutamate on methyl-accepting chemotaxis receptors (MCPs), playing an important role in chemotaxis.</text>
</comment>
<dbReference type="RefSeq" id="WP_119397029.1">
    <property type="nucleotide sequence ID" value="NZ_QWJJ01000001.1"/>
</dbReference>
<dbReference type="HAMAP" id="MF_01440">
    <property type="entry name" value="CheD"/>
    <property type="match status" value="1"/>
</dbReference>
<dbReference type="Pfam" id="PF03975">
    <property type="entry name" value="CheD"/>
    <property type="match status" value="1"/>
</dbReference>
<keyword evidence="2 3" id="KW-0378">Hydrolase</keyword>
<evidence type="ECO:0000313" key="5">
    <source>
        <dbReference type="Proteomes" id="UP000265848"/>
    </source>
</evidence>
<dbReference type="InterPro" id="IPR038592">
    <property type="entry name" value="CheD-like_sf"/>
</dbReference>